<feature type="compositionally biased region" description="Polar residues" evidence="2">
    <location>
        <begin position="340"/>
        <end position="352"/>
    </location>
</feature>
<feature type="region of interest" description="Disordered" evidence="2">
    <location>
        <begin position="297"/>
        <end position="352"/>
    </location>
</feature>
<proteinExistence type="inferred from homology"/>
<feature type="domain" description="CCAAT-binding factor" evidence="3">
    <location>
        <begin position="441"/>
        <end position="592"/>
    </location>
</feature>
<reference evidence="4 5" key="1">
    <citation type="journal article" date="2020" name="G3 (Bethesda)">
        <title>Improved Reference Genome for Cyclotella cryptica CCMP332, a Model for Cell Wall Morphogenesis, Salinity Adaptation, and Lipid Production in Diatoms (Bacillariophyta).</title>
        <authorList>
            <person name="Roberts W.R."/>
            <person name="Downey K.M."/>
            <person name="Ruck E.C."/>
            <person name="Traller J.C."/>
            <person name="Alverson A.J."/>
        </authorList>
    </citation>
    <scope>NUCLEOTIDE SEQUENCE [LARGE SCALE GENOMIC DNA]</scope>
    <source>
        <strain evidence="4 5">CCMP332</strain>
    </source>
</reference>
<accession>A0ABD3Q6L1</accession>
<evidence type="ECO:0000256" key="1">
    <source>
        <dbReference type="ARBA" id="ARBA00007797"/>
    </source>
</evidence>
<gene>
    <name evidence="4" type="ORF">HJC23_009237</name>
</gene>
<dbReference type="AlphaFoldDB" id="A0ABD3Q6L1"/>
<evidence type="ECO:0000256" key="2">
    <source>
        <dbReference type="SAM" id="MobiDB-lite"/>
    </source>
</evidence>
<dbReference type="InterPro" id="IPR027193">
    <property type="entry name" value="Noc4"/>
</dbReference>
<dbReference type="PANTHER" id="PTHR12455:SF0">
    <property type="entry name" value="NUCLEOLAR COMPLEX PROTEIN 4 HOMOLOG"/>
    <property type="match status" value="1"/>
</dbReference>
<evidence type="ECO:0000259" key="3">
    <source>
        <dbReference type="Pfam" id="PF03914"/>
    </source>
</evidence>
<keyword evidence="5" id="KW-1185">Reference proteome</keyword>
<dbReference type="PANTHER" id="PTHR12455">
    <property type="entry name" value="NUCLEOLAR COMPLEX PROTEIN 4"/>
    <property type="match status" value="1"/>
</dbReference>
<dbReference type="EMBL" id="JABMIG020000070">
    <property type="protein sequence ID" value="KAL3795524.1"/>
    <property type="molecule type" value="Genomic_DNA"/>
</dbReference>
<dbReference type="Pfam" id="PF03914">
    <property type="entry name" value="CBF"/>
    <property type="match status" value="1"/>
</dbReference>
<evidence type="ECO:0000313" key="4">
    <source>
        <dbReference type="EMBL" id="KAL3795524.1"/>
    </source>
</evidence>
<comment type="caution">
    <text evidence="4">The sequence shown here is derived from an EMBL/GenBank/DDBJ whole genome shotgun (WGS) entry which is preliminary data.</text>
</comment>
<organism evidence="4 5">
    <name type="scientific">Cyclotella cryptica</name>
    <dbReference type="NCBI Taxonomy" id="29204"/>
    <lineage>
        <taxon>Eukaryota</taxon>
        <taxon>Sar</taxon>
        <taxon>Stramenopiles</taxon>
        <taxon>Ochrophyta</taxon>
        <taxon>Bacillariophyta</taxon>
        <taxon>Coscinodiscophyceae</taxon>
        <taxon>Thalassiosirophycidae</taxon>
        <taxon>Stephanodiscales</taxon>
        <taxon>Stephanodiscaceae</taxon>
        <taxon>Cyclotella</taxon>
    </lineage>
</organism>
<name>A0ABD3Q6L1_9STRA</name>
<sequence length="674" mass="75313">MVQNPATSSAETAKEIQSLLAQLRKSRQKSLRHGSEVDRELDRSDALTLDKLRRIFARLVEDGEVSFDVAATAGSADDKASATAKWAAWLTTQHDQFTSHLIKYVLDDKSYALRTFCGVIASCPNGILGLDSNSNQSTNAKASSGNTKTQMLSERLLNKLLESVLKSRKCFTSSSLSSAQDRSSEESMLALFDSELVRPYRDVQYFVFKGVQRLAEDLLTGLEREESKRKDLGVARKSDKKRSGQDNPSEQDKVPTESEKHVEIVAENMCRLLLKMDYIAKSQNDLMEDSLFLFPPPVLGDEESLREEEQNNEDDDEDPEASDSESSDDEDQSQEKGKRQTSSDQTASSSFIKRNKKSNLVSWQQAYKHRNALQEAWLAVLRLTVPSRTTKLVLQHLSTYVLGVCPTPLRFAEYFTRCFRSGTMVTNNSASTNSNNNGLTAILSLHGLFLLILNHQLEYPQFYPSLYKLLHPRILYTKHRTRFLRLLSKSLLSNSMLPAYVVAAFCKKLLRLGVAGPPSGALFVLALVSNLLRKHGEVGCLIHRKGDLESGMMEDVFVEDADDLIETRALESSLWELTALSKHYHPAVSALAASCGTEDDKTPMYDMEDFMEHTYKSLFEHEKKRIVAGGVDSAAAAEDEGGKKKKKARVSLTFVEPKGLFCEGDVFGDAFKSF</sequence>
<feature type="region of interest" description="Disordered" evidence="2">
    <location>
        <begin position="228"/>
        <end position="260"/>
    </location>
</feature>
<dbReference type="Proteomes" id="UP001516023">
    <property type="component" value="Unassembled WGS sequence"/>
</dbReference>
<evidence type="ECO:0000313" key="5">
    <source>
        <dbReference type="Proteomes" id="UP001516023"/>
    </source>
</evidence>
<feature type="compositionally biased region" description="Acidic residues" evidence="2">
    <location>
        <begin position="300"/>
        <end position="332"/>
    </location>
</feature>
<protein>
    <recommendedName>
        <fullName evidence="3">CCAAT-binding factor domain-containing protein</fullName>
    </recommendedName>
</protein>
<comment type="similarity">
    <text evidence="1">Belongs to the CBF/MAK21 family.</text>
</comment>
<dbReference type="InterPro" id="IPR005612">
    <property type="entry name" value="CCAAT-binding_factor"/>
</dbReference>
<dbReference type="GO" id="GO:0005634">
    <property type="term" value="C:nucleus"/>
    <property type="evidence" value="ECO:0007669"/>
    <property type="project" value="UniProtKB-ARBA"/>
</dbReference>